<accession>A0A8S2YPT4</accession>
<organism evidence="1 2">
    <name type="scientific">Rotaria magnacalcarata</name>
    <dbReference type="NCBI Taxonomy" id="392030"/>
    <lineage>
        <taxon>Eukaryota</taxon>
        <taxon>Metazoa</taxon>
        <taxon>Spiralia</taxon>
        <taxon>Gnathifera</taxon>
        <taxon>Rotifera</taxon>
        <taxon>Eurotatoria</taxon>
        <taxon>Bdelloidea</taxon>
        <taxon>Philodinida</taxon>
        <taxon>Philodinidae</taxon>
        <taxon>Rotaria</taxon>
    </lineage>
</organism>
<dbReference type="AlphaFoldDB" id="A0A8S2YPT4"/>
<proteinExistence type="predicted"/>
<feature type="non-terminal residue" evidence="1">
    <location>
        <position position="54"/>
    </location>
</feature>
<protein>
    <submittedName>
        <fullName evidence="1">Uncharacterized protein</fullName>
    </submittedName>
</protein>
<name>A0A8S2YPT4_9BILA</name>
<evidence type="ECO:0000313" key="1">
    <source>
        <dbReference type="EMBL" id="CAF4559569.1"/>
    </source>
</evidence>
<evidence type="ECO:0000313" key="2">
    <source>
        <dbReference type="Proteomes" id="UP000676336"/>
    </source>
</evidence>
<comment type="caution">
    <text evidence="1">The sequence shown here is derived from an EMBL/GenBank/DDBJ whole genome shotgun (WGS) entry which is preliminary data.</text>
</comment>
<reference evidence="1" key="1">
    <citation type="submission" date="2021-02" db="EMBL/GenBank/DDBJ databases">
        <authorList>
            <person name="Nowell W R."/>
        </authorList>
    </citation>
    <scope>NUCLEOTIDE SEQUENCE</scope>
</reference>
<gene>
    <name evidence="1" type="ORF">SMN809_LOCUS37383</name>
</gene>
<sequence>MSTTVRTNSTIEENENLETFYIICLGDSIKNEIRQELRSIINYLLVFEDEQQCL</sequence>
<dbReference type="EMBL" id="CAJOBI010094786">
    <property type="protein sequence ID" value="CAF4559569.1"/>
    <property type="molecule type" value="Genomic_DNA"/>
</dbReference>
<dbReference type="Proteomes" id="UP000676336">
    <property type="component" value="Unassembled WGS sequence"/>
</dbReference>